<dbReference type="NCBIfam" id="TIGR01068">
    <property type="entry name" value="thioredoxin"/>
    <property type="match status" value="1"/>
</dbReference>
<organism evidence="11 12">
    <name type="scientific">Candidatus Roizmanbacteria bacterium RIFCSPLOWO2_02_FULL_36_11</name>
    <dbReference type="NCBI Taxonomy" id="1802071"/>
    <lineage>
        <taxon>Bacteria</taxon>
        <taxon>Candidatus Roizmaniibacteriota</taxon>
    </lineage>
</organism>
<comment type="caution">
    <text evidence="11">The sequence shown here is derived from an EMBL/GenBank/DDBJ whole genome shotgun (WGS) entry which is preliminary data.</text>
</comment>
<evidence type="ECO:0000256" key="9">
    <source>
        <dbReference type="PIRSR" id="PIRSR000077-4"/>
    </source>
</evidence>
<feature type="domain" description="Thioredoxin" evidence="10">
    <location>
        <begin position="1"/>
        <end position="109"/>
    </location>
</feature>
<gene>
    <name evidence="11" type="ORF">A3H78_00510</name>
</gene>
<evidence type="ECO:0000313" key="11">
    <source>
        <dbReference type="EMBL" id="OGK54943.1"/>
    </source>
</evidence>
<dbReference type="PROSITE" id="PS51352">
    <property type="entry name" value="THIOREDOXIN_2"/>
    <property type="match status" value="1"/>
</dbReference>
<dbReference type="PRINTS" id="PR00421">
    <property type="entry name" value="THIOREDOXIN"/>
</dbReference>
<dbReference type="PROSITE" id="PS00194">
    <property type="entry name" value="THIOREDOXIN_1"/>
    <property type="match status" value="1"/>
</dbReference>
<dbReference type="GO" id="GO:0015035">
    <property type="term" value="F:protein-disulfide reductase activity"/>
    <property type="evidence" value="ECO:0007669"/>
    <property type="project" value="UniProtKB-UniRule"/>
</dbReference>
<keyword evidence="3" id="KW-0249">Electron transport</keyword>
<dbReference type="EMBL" id="MGAV01000012">
    <property type="protein sequence ID" value="OGK54943.1"/>
    <property type="molecule type" value="Genomic_DNA"/>
</dbReference>
<protein>
    <recommendedName>
        <fullName evidence="6 7">Thioredoxin</fullName>
    </recommendedName>
</protein>
<evidence type="ECO:0000256" key="5">
    <source>
        <dbReference type="ARBA" id="ARBA00023284"/>
    </source>
</evidence>
<sequence length="109" mass="12319">MAVITVAKDTFQTQVLDDKGVVFVDYYADWCGPCRFTSPIIDELAEDSEYKTKVKFVKIDVDQNQELAEKYNIFSIPTFIIFKAGKPVSQFAGARDKPGFVAEIKRALE</sequence>
<proteinExistence type="inferred from homology"/>
<evidence type="ECO:0000259" key="10">
    <source>
        <dbReference type="PROSITE" id="PS51352"/>
    </source>
</evidence>
<evidence type="ECO:0000256" key="8">
    <source>
        <dbReference type="PIRSR" id="PIRSR000077-1"/>
    </source>
</evidence>
<dbReference type="Proteomes" id="UP000177418">
    <property type="component" value="Unassembled WGS sequence"/>
</dbReference>
<feature type="active site" description="Nucleophile" evidence="8">
    <location>
        <position position="31"/>
    </location>
</feature>
<feature type="active site" description="Nucleophile" evidence="8">
    <location>
        <position position="34"/>
    </location>
</feature>
<dbReference type="PIRSF" id="PIRSF000077">
    <property type="entry name" value="Thioredoxin"/>
    <property type="match status" value="1"/>
</dbReference>
<feature type="site" description="Deprotonates C-terminal active site Cys" evidence="8">
    <location>
        <position position="25"/>
    </location>
</feature>
<keyword evidence="4 9" id="KW-1015">Disulfide bond</keyword>
<dbReference type="CDD" id="cd02947">
    <property type="entry name" value="TRX_family"/>
    <property type="match status" value="1"/>
</dbReference>
<dbReference type="SUPFAM" id="SSF52833">
    <property type="entry name" value="Thioredoxin-like"/>
    <property type="match status" value="1"/>
</dbReference>
<evidence type="ECO:0000256" key="4">
    <source>
        <dbReference type="ARBA" id="ARBA00023157"/>
    </source>
</evidence>
<dbReference type="InterPro" id="IPR005746">
    <property type="entry name" value="Thioredoxin"/>
</dbReference>
<evidence type="ECO:0000256" key="3">
    <source>
        <dbReference type="ARBA" id="ARBA00022982"/>
    </source>
</evidence>
<dbReference type="InterPro" id="IPR036249">
    <property type="entry name" value="Thioredoxin-like_sf"/>
</dbReference>
<reference evidence="11 12" key="1">
    <citation type="journal article" date="2016" name="Nat. Commun.">
        <title>Thousands of microbial genomes shed light on interconnected biogeochemical processes in an aquifer system.</title>
        <authorList>
            <person name="Anantharaman K."/>
            <person name="Brown C.T."/>
            <person name="Hug L.A."/>
            <person name="Sharon I."/>
            <person name="Castelle C.J."/>
            <person name="Probst A.J."/>
            <person name="Thomas B.C."/>
            <person name="Singh A."/>
            <person name="Wilkins M.J."/>
            <person name="Karaoz U."/>
            <person name="Brodie E.L."/>
            <person name="Williams K.H."/>
            <person name="Hubbard S.S."/>
            <person name="Banfield J.F."/>
        </authorList>
    </citation>
    <scope>NUCLEOTIDE SEQUENCE [LARGE SCALE GENOMIC DNA]</scope>
</reference>
<name>A0A1F7JH48_9BACT</name>
<evidence type="ECO:0000313" key="12">
    <source>
        <dbReference type="Proteomes" id="UP000177418"/>
    </source>
</evidence>
<evidence type="ECO:0000256" key="2">
    <source>
        <dbReference type="ARBA" id="ARBA00022448"/>
    </source>
</evidence>
<feature type="site" description="Contributes to redox potential value" evidence="8">
    <location>
        <position position="33"/>
    </location>
</feature>
<dbReference type="Pfam" id="PF00085">
    <property type="entry name" value="Thioredoxin"/>
    <property type="match status" value="1"/>
</dbReference>
<feature type="site" description="Contributes to redox potential value" evidence="8">
    <location>
        <position position="32"/>
    </location>
</feature>
<dbReference type="AlphaFoldDB" id="A0A1F7JH48"/>
<evidence type="ECO:0000256" key="1">
    <source>
        <dbReference type="ARBA" id="ARBA00008987"/>
    </source>
</evidence>
<dbReference type="PANTHER" id="PTHR45663">
    <property type="entry name" value="GEO12009P1"/>
    <property type="match status" value="1"/>
</dbReference>
<feature type="disulfide bond" description="Redox-active" evidence="9">
    <location>
        <begin position="31"/>
        <end position="34"/>
    </location>
</feature>
<dbReference type="GO" id="GO:0005737">
    <property type="term" value="C:cytoplasm"/>
    <property type="evidence" value="ECO:0007669"/>
    <property type="project" value="TreeGrafter"/>
</dbReference>
<evidence type="ECO:0000256" key="6">
    <source>
        <dbReference type="NCBIfam" id="TIGR01068"/>
    </source>
</evidence>
<keyword evidence="2" id="KW-0813">Transport</keyword>
<dbReference type="Gene3D" id="3.40.30.10">
    <property type="entry name" value="Glutaredoxin"/>
    <property type="match status" value="1"/>
</dbReference>
<dbReference type="FunFam" id="3.40.30.10:FF:000001">
    <property type="entry name" value="Thioredoxin"/>
    <property type="match status" value="1"/>
</dbReference>
<accession>A0A1F7JH48</accession>
<dbReference type="InterPro" id="IPR013766">
    <property type="entry name" value="Thioredoxin_domain"/>
</dbReference>
<evidence type="ECO:0000256" key="7">
    <source>
        <dbReference type="PIRNR" id="PIRNR000077"/>
    </source>
</evidence>
<keyword evidence="5 9" id="KW-0676">Redox-active center</keyword>
<comment type="similarity">
    <text evidence="1 7">Belongs to the thioredoxin family.</text>
</comment>
<dbReference type="InterPro" id="IPR017937">
    <property type="entry name" value="Thioredoxin_CS"/>
</dbReference>
<dbReference type="PANTHER" id="PTHR45663:SF11">
    <property type="entry name" value="GEO12009P1"/>
    <property type="match status" value="1"/>
</dbReference>